<dbReference type="Proteomes" id="UP000183567">
    <property type="component" value="Unassembled WGS sequence"/>
</dbReference>
<dbReference type="AlphaFoldDB" id="A0A1J8PVI0"/>
<gene>
    <name evidence="1" type="ORF">AZE42_12001</name>
</gene>
<feature type="non-terminal residue" evidence="1">
    <location>
        <position position="73"/>
    </location>
</feature>
<dbReference type="EMBL" id="LVVM01004648">
    <property type="protein sequence ID" value="OJA12471.1"/>
    <property type="molecule type" value="Genomic_DNA"/>
</dbReference>
<accession>A0A1J8PVI0</accession>
<name>A0A1J8PVI0_9AGAM</name>
<organism evidence="1 2">
    <name type="scientific">Rhizopogon vesiculosus</name>
    <dbReference type="NCBI Taxonomy" id="180088"/>
    <lineage>
        <taxon>Eukaryota</taxon>
        <taxon>Fungi</taxon>
        <taxon>Dikarya</taxon>
        <taxon>Basidiomycota</taxon>
        <taxon>Agaricomycotina</taxon>
        <taxon>Agaricomycetes</taxon>
        <taxon>Agaricomycetidae</taxon>
        <taxon>Boletales</taxon>
        <taxon>Suillineae</taxon>
        <taxon>Rhizopogonaceae</taxon>
        <taxon>Rhizopogon</taxon>
    </lineage>
</organism>
<dbReference type="OrthoDB" id="1898221at2759"/>
<evidence type="ECO:0000313" key="1">
    <source>
        <dbReference type="EMBL" id="OJA12471.1"/>
    </source>
</evidence>
<reference evidence="1 2" key="1">
    <citation type="submission" date="2016-03" db="EMBL/GenBank/DDBJ databases">
        <title>Comparative genomics of the ectomycorrhizal sister species Rhizopogon vinicolor and Rhizopogon vesiculosus (Basidiomycota: Boletales) reveals a divergence of the mating type B locus.</title>
        <authorList>
            <person name="Mujic A.B."/>
            <person name="Kuo A."/>
            <person name="Tritt A."/>
            <person name="Lipzen A."/>
            <person name="Chen C."/>
            <person name="Johnson J."/>
            <person name="Sharma A."/>
            <person name="Barry K."/>
            <person name="Grigoriev I.V."/>
            <person name="Spatafora J.W."/>
        </authorList>
    </citation>
    <scope>NUCLEOTIDE SEQUENCE [LARGE SCALE GENOMIC DNA]</scope>
    <source>
        <strain evidence="1 2">AM-OR11-056</strain>
    </source>
</reference>
<dbReference type="STRING" id="180088.A0A1J8PVI0"/>
<proteinExistence type="predicted"/>
<sequence>MHHKSLFPDPPKVPESNIHHLLFDRSDQKEWPDYTAFVDVTTGQRRSFREFVERVRDGATALGADVAQGGLGI</sequence>
<comment type="caution">
    <text evidence="1">The sequence shown here is derived from an EMBL/GenBank/DDBJ whole genome shotgun (WGS) entry which is preliminary data.</text>
</comment>
<keyword evidence="2" id="KW-1185">Reference proteome</keyword>
<protein>
    <submittedName>
        <fullName evidence="1">Uncharacterized protein</fullName>
    </submittedName>
</protein>
<evidence type="ECO:0000313" key="2">
    <source>
        <dbReference type="Proteomes" id="UP000183567"/>
    </source>
</evidence>